<gene>
    <name evidence="2" type="ORF">FXN63_14130</name>
</gene>
<evidence type="ECO:0000313" key="2">
    <source>
        <dbReference type="EMBL" id="QEI06845.1"/>
    </source>
</evidence>
<keyword evidence="1" id="KW-0732">Signal</keyword>
<feature type="signal peptide" evidence="1">
    <location>
        <begin position="1"/>
        <end position="24"/>
    </location>
</feature>
<keyword evidence="3" id="KW-1185">Reference proteome</keyword>
<feature type="chain" id="PRO_5022841792" evidence="1">
    <location>
        <begin position="25"/>
        <end position="122"/>
    </location>
</feature>
<sequence length="122" mass="12881">MRKITAAILIAASSLAVVSTPALADRGNGGAIAGALIGGAVIGAVIGANSNRGPVVVESGPRYYAPPPPRPACFDPYSGEYVRCYAPPPPPRYVYAPPPPRYYGPPPPRYYGPPPPRYYRGW</sequence>
<dbReference type="KEGG" id="pacr:FXN63_14130"/>
<evidence type="ECO:0000313" key="3">
    <source>
        <dbReference type="Proteomes" id="UP000325161"/>
    </source>
</evidence>
<protein>
    <submittedName>
        <fullName evidence="2">Uncharacterized protein</fullName>
    </submittedName>
</protein>
<dbReference type="AlphaFoldDB" id="A0A5C0AXH7"/>
<reference evidence="2 3" key="1">
    <citation type="submission" date="2019-08" db="EMBL/GenBank/DDBJ databases">
        <title>Amphibian skin-associated Pigmentiphaga: genome sequence and occurrence across geography and hosts.</title>
        <authorList>
            <person name="Bletz M.C."/>
            <person name="Bunk B."/>
            <person name="Sproeer C."/>
            <person name="Biwer P."/>
            <person name="Reiter S."/>
            <person name="Rabemananjara F.C.E."/>
            <person name="Schulz S."/>
            <person name="Overmann J."/>
            <person name="Vences M."/>
        </authorList>
    </citation>
    <scope>NUCLEOTIDE SEQUENCE [LARGE SCALE GENOMIC DNA]</scope>
    <source>
        <strain evidence="2 3">Mada1488</strain>
    </source>
</reference>
<dbReference type="Proteomes" id="UP000325161">
    <property type="component" value="Chromosome"/>
</dbReference>
<proteinExistence type="predicted"/>
<accession>A0A5C0AXH7</accession>
<dbReference type="RefSeq" id="WP_148815856.1">
    <property type="nucleotide sequence ID" value="NZ_CP043046.1"/>
</dbReference>
<organism evidence="2 3">
    <name type="scientific">Pigmentiphaga aceris</name>
    <dbReference type="NCBI Taxonomy" id="1940612"/>
    <lineage>
        <taxon>Bacteria</taxon>
        <taxon>Pseudomonadati</taxon>
        <taxon>Pseudomonadota</taxon>
        <taxon>Betaproteobacteria</taxon>
        <taxon>Burkholderiales</taxon>
        <taxon>Alcaligenaceae</taxon>
        <taxon>Pigmentiphaga</taxon>
    </lineage>
</organism>
<dbReference type="EMBL" id="CP043046">
    <property type="protein sequence ID" value="QEI06845.1"/>
    <property type="molecule type" value="Genomic_DNA"/>
</dbReference>
<name>A0A5C0AXH7_9BURK</name>
<evidence type="ECO:0000256" key="1">
    <source>
        <dbReference type="SAM" id="SignalP"/>
    </source>
</evidence>